<sequence length="163" mass="17922">MEYLNGDYSDYTLEREKHGRTSFLHGPEDVLFADGMLLVSSHYNNSVLALDPSTGTIEAVFQGPIEGPMGLALDRDKHTLFVTSYRSKSVTRFDVQTGEYTGIAVRDPHLLGPSSMTLLEDGSMLVAAYEASALLLFNCTAGWARMLVLEGGRRLARIRGSDM</sequence>
<dbReference type="InterPro" id="IPR015943">
    <property type="entry name" value="WD40/YVTN_repeat-like_dom_sf"/>
</dbReference>
<name>A0A7S2DBV7_9STRA</name>
<dbReference type="EMBL" id="HBGS01040772">
    <property type="protein sequence ID" value="CAD9450122.1"/>
    <property type="molecule type" value="Transcribed_RNA"/>
</dbReference>
<dbReference type="AlphaFoldDB" id="A0A7S2DBV7"/>
<gene>
    <name evidence="1" type="ORF">DSPE1174_LOCUS20981</name>
</gene>
<organism evidence="1">
    <name type="scientific">Octactis speculum</name>
    <dbReference type="NCBI Taxonomy" id="3111310"/>
    <lineage>
        <taxon>Eukaryota</taxon>
        <taxon>Sar</taxon>
        <taxon>Stramenopiles</taxon>
        <taxon>Ochrophyta</taxon>
        <taxon>Dictyochophyceae</taxon>
        <taxon>Dictyochales</taxon>
        <taxon>Dictyochaceae</taxon>
        <taxon>Octactis</taxon>
    </lineage>
</organism>
<reference evidence="1" key="1">
    <citation type="submission" date="2021-01" db="EMBL/GenBank/DDBJ databases">
        <authorList>
            <person name="Corre E."/>
            <person name="Pelletier E."/>
            <person name="Niang G."/>
            <person name="Scheremetjew M."/>
            <person name="Finn R."/>
            <person name="Kale V."/>
            <person name="Holt S."/>
            <person name="Cochrane G."/>
            <person name="Meng A."/>
            <person name="Brown T."/>
            <person name="Cohen L."/>
        </authorList>
    </citation>
    <scope>NUCLEOTIDE SEQUENCE</scope>
    <source>
        <strain evidence="1">CCMP1381</strain>
    </source>
</reference>
<dbReference type="Gene3D" id="2.130.10.10">
    <property type="entry name" value="YVTN repeat-like/Quinoprotein amine dehydrogenase"/>
    <property type="match status" value="1"/>
</dbReference>
<dbReference type="SUPFAM" id="SSF63829">
    <property type="entry name" value="Calcium-dependent phosphotriesterase"/>
    <property type="match status" value="1"/>
</dbReference>
<protein>
    <recommendedName>
        <fullName evidence="2">SMP-30/Gluconolactonase/LRE-like region domain-containing protein</fullName>
    </recommendedName>
</protein>
<evidence type="ECO:0000313" key="1">
    <source>
        <dbReference type="EMBL" id="CAD9450122.1"/>
    </source>
</evidence>
<proteinExistence type="predicted"/>
<evidence type="ECO:0008006" key="2">
    <source>
        <dbReference type="Google" id="ProtNLM"/>
    </source>
</evidence>
<accession>A0A7S2DBV7</accession>